<protein>
    <recommendedName>
        <fullName evidence="3">Minor tail protein</fullName>
    </recommendedName>
</protein>
<gene>
    <name evidence="2" type="ORF">ABRQ22_17210</name>
</gene>
<dbReference type="RefSeq" id="WP_353707599.1">
    <property type="nucleotide sequence ID" value="NZ_CP159290.1"/>
</dbReference>
<accession>A0AAU8FXT9</accession>
<feature type="region of interest" description="Disordered" evidence="1">
    <location>
        <begin position="139"/>
        <end position="160"/>
    </location>
</feature>
<feature type="compositionally biased region" description="Pro residues" evidence="1">
    <location>
        <begin position="144"/>
        <end position="157"/>
    </location>
</feature>
<sequence>MISDLDLFTPPDGDDGSTSVVCLVQAVDVAGRLVQVTMPGDSTLWLPAQPGRYRIADAGVGGGLARVLADGGRPLLVLGPLDPLDPVVPASMTAIGATTATVSWNGAGYTLPFVPATYGTLPRDVWIALSDWGTPVLVHGPSATAPPPPPPPPPDPTPGATVQVTQAIAPQWSGTYRHIRAAYDRWNTDRYGGRSTLYQGDAFGSGPLTGLAVYGDQLVNLGAISFDRVAVMLRPVLPGGSGGPPMTVQAAANGTPPSGAPTVFGPTVSGAGGWVDLTSDVAEAMRTGGVKGLATVGGNYWAVAGAGNGDGMLLSVTYTRYA</sequence>
<dbReference type="EMBL" id="CP159290">
    <property type="protein sequence ID" value="XCH29301.1"/>
    <property type="molecule type" value="Genomic_DNA"/>
</dbReference>
<proteinExistence type="predicted"/>
<evidence type="ECO:0000256" key="1">
    <source>
        <dbReference type="SAM" id="MobiDB-lite"/>
    </source>
</evidence>
<evidence type="ECO:0008006" key="3">
    <source>
        <dbReference type="Google" id="ProtNLM"/>
    </source>
</evidence>
<evidence type="ECO:0000313" key="2">
    <source>
        <dbReference type="EMBL" id="XCH29301.1"/>
    </source>
</evidence>
<reference evidence="2" key="1">
    <citation type="submission" date="2024-06" db="EMBL/GenBank/DDBJ databases">
        <title>Complete genome sequence of the cellulolytic actinobacterium, Cellulosimicrobium ES-005.</title>
        <authorList>
            <person name="Matthews C.T."/>
            <person name="Underwood K.D."/>
            <person name="Ghanchi K.M."/>
            <person name="Fields S.D."/>
            <person name="Gardner S.G."/>
        </authorList>
    </citation>
    <scope>NUCLEOTIDE SEQUENCE</scope>
    <source>
        <strain evidence="2">ES-005</strain>
    </source>
</reference>
<organism evidence="2">
    <name type="scientific">Cellulosimicrobium sp. ES-005</name>
    <dbReference type="NCBI Taxonomy" id="3163031"/>
    <lineage>
        <taxon>Bacteria</taxon>
        <taxon>Bacillati</taxon>
        <taxon>Actinomycetota</taxon>
        <taxon>Actinomycetes</taxon>
        <taxon>Micrococcales</taxon>
        <taxon>Promicromonosporaceae</taxon>
        <taxon>Cellulosimicrobium</taxon>
    </lineage>
</organism>
<dbReference type="AlphaFoldDB" id="A0AAU8FXT9"/>
<name>A0AAU8FXT9_9MICO</name>